<comment type="caution">
    <text evidence="3">The sequence shown here is derived from an EMBL/GenBank/DDBJ whole genome shotgun (WGS) entry which is preliminary data.</text>
</comment>
<dbReference type="PANTHER" id="PTHR30006:SF2">
    <property type="entry name" value="ABC TRANSPORTER SUBSTRATE-BINDING PROTEIN"/>
    <property type="match status" value="1"/>
</dbReference>
<dbReference type="Pfam" id="PF13343">
    <property type="entry name" value="SBP_bac_6"/>
    <property type="match status" value="1"/>
</dbReference>
<keyword evidence="1" id="KW-0732">Signal</keyword>
<name>A0A6I1MKU7_9CLOT</name>
<dbReference type="GO" id="GO:0030288">
    <property type="term" value="C:outer membrane-bounded periplasmic space"/>
    <property type="evidence" value="ECO:0007669"/>
    <property type="project" value="TreeGrafter"/>
</dbReference>
<dbReference type="Gene3D" id="3.40.190.10">
    <property type="entry name" value="Periplasmic binding protein-like II"/>
    <property type="match status" value="2"/>
</dbReference>
<dbReference type="EMBL" id="WHJC01000037">
    <property type="protein sequence ID" value="MPQ43068.1"/>
    <property type="molecule type" value="Genomic_DNA"/>
</dbReference>
<dbReference type="GO" id="GO:0015888">
    <property type="term" value="P:thiamine transport"/>
    <property type="evidence" value="ECO:0007669"/>
    <property type="project" value="TreeGrafter"/>
</dbReference>
<evidence type="ECO:0000313" key="3">
    <source>
        <dbReference type="EMBL" id="MPQ43068.1"/>
    </source>
</evidence>
<dbReference type="OrthoDB" id="179400at2"/>
<dbReference type="CDD" id="cd13544">
    <property type="entry name" value="PBP2_Fbp_like_1"/>
    <property type="match status" value="1"/>
</dbReference>
<dbReference type="PANTHER" id="PTHR30006">
    <property type="entry name" value="THIAMINE-BINDING PERIPLASMIC PROTEIN-RELATED"/>
    <property type="match status" value="1"/>
</dbReference>
<feature type="transmembrane region" description="Helical" evidence="2">
    <location>
        <begin position="12"/>
        <end position="31"/>
    </location>
</feature>
<dbReference type="GO" id="GO:0030975">
    <property type="term" value="F:thiamine binding"/>
    <property type="evidence" value="ECO:0007669"/>
    <property type="project" value="TreeGrafter"/>
</dbReference>
<evidence type="ECO:0000256" key="1">
    <source>
        <dbReference type="ARBA" id="ARBA00022729"/>
    </source>
</evidence>
<accession>A0A6I1MKU7</accession>
<sequence length="343" mass="39471">MKKILNKKIKITLLMILTIYGVCHISIFKIWSKKEYNFDNLKGKHLVAYVTLRDEEAKAIFELFKKETGCTYEYIKLPTEQAVTRILDEAKNPKADIYIGGTCDGYEILKFNDVLEKYKSFNVKNIPDKFKDSKGYWTGFEIEPLAIAINKDSWDKKFNKEHIQKPSSFNDLLNSIYKNSIILPNPITSGTGYTLLASLYQQLGEEEFIKFIKKIKVNTKAFTVSGFNAVQNVASGEYPITINFLGDQLIMEKSNVDLINVVPKNAGWNVNAVAKIKNRNNNKVASAFIDFCLSDYLKDKLNNFSTGLSTKNIKHYDYDIFQQYSFEKAAQNRNRVMELWNNN</sequence>
<dbReference type="RefSeq" id="WP_152888250.1">
    <property type="nucleotide sequence ID" value="NZ_WHJC01000037.1"/>
</dbReference>
<organism evidence="3 4">
    <name type="scientific">Clostridium tarantellae</name>
    <dbReference type="NCBI Taxonomy" id="39493"/>
    <lineage>
        <taxon>Bacteria</taxon>
        <taxon>Bacillati</taxon>
        <taxon>Bacillota</taxon>
        <taxon>Clostridia</taxon>
        <taxon>Eubacteriales</taxon>
        <taxon>Clostridiaceae</taxon>
        <taxon>Clostridium</taxon>
    </lineage>
</organism>
<evidence type="ECO:0000313" key="4">
    <source>
        <dbReference type="Proteomes" id="UP000430345"/>
    </source>
</evidence>
<gene>
    <name evidence="3" type="ORF">GBZ86_04750</name>
</gene>
<reference evidence="3 4" key="1">
    <citation type="submission" date="2019-10" db="EMBL/GenBank/DDBJ databases">
        <title>The Genome Sequence of Clostridium tarantellae Isolated from Fish Brain.</title>
        <authorList>
            <person name="Bano L."/>
            <person name="Kiel M."/>
            <person name="Sales G."/>
            <person name="Doxey A.C."/>
            <person name="Mansfield M.J."/>
            <person name="Schiavone M."/>
            <person name="Rossetto O."/>
            <person name="Pirazzini M."/>
            <person name="Dobrindt U."/>
            <person name="Montecucco C."/>
        </authorList>
    </citation>
    <scope>NUCLEOTIDE SEQUENCE [LARGE SCALE GENOMIC DNA]</scope>
    <source>
        <strain evidence="3 4">DSM 3997</strain>
    </source>
</reference>
<keyword evidence="2" id="KW-0812">Transmembrane</keyword>
<keyword evidence="4" id="KW-1185">Reference proteome</keyword>
<keyword evidence="2" id="KW-0472">Membrane</keyword>
<dbReference type="AlphaFoldDB" id="A0A6I1MKU7"/>
<evidence type="ECO:0000256" key="2">
    <source>
        <dbReference type="SAM" id="Phobius"/>
    </source>
</evidence>
<dbReference type="Proteomes" id="UP000430345">
    <property type="component" value="Unassembled WGS sequence"/>
</dbReference>
<dbReference type="GO" id="GO:0030976">
    <property type="term" value="F:thiamine pyrophosphate binding"/>
    <property type="evidence" value="ECO:0007669"/>
    <property type="project" value="TreeGrafter"/>
</dbReference>
<proteinExistence type="predicted"/>
<protein>
    <submittedName>
        <fullName evidence="3">ABC transporter substrate-binding protein</fullName>
    </submittedName>
</protein>
<dbReference type="SUPFAM" id="SSF53850">
    <property type="entry name" value="Periplasmic binding protein-like II"/>
    <property type="match status" value="1"/>
</dbReference>
<keyword evidence="2" id="KW-1133">Transmembrane helix</keyword>